<dbReference type="EMBL" id="BAABAB010000056">
    <property type="protein sequence ID" value="GAA3643568.1"/>
    <property type="molecule type" value="Genomic_DNA"/>
</dbReference>
<dbReference type="Pfam" id="PF01872">
    <property type="entry name" value="RibD_C"/>
    <property type="match status" value="1"/>
</dbReference>
<protein>
    <submittedName>
        <fullName evidence="2">Dihydrofolate reductase family protein</fullName>
    </submittedName>
</protein>
<proteinExistence type="predicted"/>
<gene>
    <name evidence="2" type="ORF">GCM10022236_52790</name>
</gene>
<dbReference type="InterPro" id="IPR002734">
    <property type="entry name" value="RibDG_C"/>
</dbReference>
<dbReference type="PANTHER" id="PTHR38011:SF11">
    <property type="entry name" value="2,5-DIAMINO-6-RIBOSYLAMINO-4(3H)-PYRIMIDINONE 5'-PHOSPHATE REDUCTASE"/>
    <property type="match status" value="1"/>
</dbReference>
<evidence type="ECO:0000313" key="2">
    <source>
        <dbReference type="EMBL" id="GAA3643568.1"/>
    </source>
</evidence>
<dbReference type="InterPro" id="IPR024072">
    <property type="entry name" value="DHFR-like_dom_sf"/>
</dbReference>
<dbReference type="Proteomes" id="UP001501490">
    <property type="component" value="Unassembled WGS sequence"/>
</dbReference>
<dbReference type="InterPro" id="IPR050765">
    <property type="entry name" value="Riboflavin_Biosynth_HTPR"/>
</dbReference>
<accession>A0ABP7AYE0</accession>
<dbReference type="RefSeq" id="WP_344810109.1">
    <property type="nucleotide sequence ID" value="NZ_BAABAB010000056.1"/>
</dbReference>
<dbReference type="PANTHER" id="PTHR38011">
    <property type="entry name" value="DIHYDROFOLATE REDUCTASE FAMILY PROTEIN (AFU_ORTHOLOGUE AFUA_8G06820)"/>
    <property type="match status" value="1"/>
</dbReference>
<organism evidence="2 3">
    <name type="scientific">Microlunatus ginsengisoli</name>
    <dbReference type="NCBI Taxonomy" id="363863"/>
    <lineage>
        <taxon>Bacteria</taxon>
        <taxon>Bacillati</taxon>
        <taxon>Actinomycetota</taxon>
        <taxon>Actinomycetes</taxon>
        <taxon>Propionibacteriales</taxon>
        <taxon>Propionibacteriaceae</taxon>
        <taxon>Microlunatus</taxon>
    </lineage>
</organism>
<reference evidence="3" key="1">
    <citation type="journal article" date="2019" name="Int. J. Syst. Evol. Microbiol.">
        <title>The Global Catalogue of Microorganisms (GCM) 10K type strain sequencing project: providing services to taxonomists for standard genome sequencing and annotation.</title>
        <authorList>
            <consortium name="The Broad Institute Genomics Platform"/>
            <consortium name="The Broad Institute Genome Sequencing Center for Infectious Disease"/>
            <person name="Wu L."/>
            <person name="Ma J."/>
        </authorList>
    </citation>
    <scope>NUCLEOTIDE SEQUENCE [LARGE SCALE GENOMIC DNA]</scope>
    <source>
        <strain evidence="3">JCM 16929</strain>
    </source>
</reference>
<sequence length="196" mass="21949">MKGEHNKMRSLRYSINVTLDGCCHHEAGLPPDEQSMRYWTAEMERADALLFGRVTYEMMEAAWRRPATGTWPDWMGDWQVPFAEAIDRAKKYVVSSTLSRVDWNAELVRGDVGQAVQRLKDEPGERLWVGGVTLPLALADLGLIDEYAFVVQPVLAGHGPTLLAGLREHIQLELADRQQFGSGAVALQYRPTRVAG</sequence>
<dbReference type="SUPFAM" id="SSF53597">
    <property type="entry name" value="Dihydrofolate reductase-like"/>
    <property type="match status" value="1"/>
</dbReference>
<evidence type="ECO:0000313" key="3">
    <source>
        <dbReference type="Proteomes" id="UP001501490"/>
    </source>
</evidence>
<name>A0ABP7AYE0_9ACTN</name>
<dbReference type="Gene3D" id="3.40.430.10">
    <property type="entry name" value="Dihydrofolate Reductase, subunit A"/>
    <property type="match status" value="1"/>
</dbReference>
<comment type="caution">
    <text evidence="2">The sequence shown here is derived from an EMBL/GenBank/DDBJ whole genome shotgun (WGS) entry which is preliminary data.</text>
</comment>
<evidence type="ECO:0000259" key="1">
    <source>
        <dbReference type="Pfam" id="PF01872"/>
    </source>
</evidence>
<keyword evidence="3" id="KW-1185">Reference proteome</keyword>
<feature type="domain" description="Bacterial bifunctional deaminase-reductase C-terminal" evidence="1">
    <location>
        <begin position="11"/>
        <end position="185"/>
    </location>
</feature>